<name>A0A8S4R203_9NEOP</name>
<evidence type="ECO:0000256" key="5">
    <source>
        <dbReference type="ARBA" id="ARBA00022692"/>
    </source>
</evidence>
<gene>
    <name evidence="9" type="primary">jg14857</name>
    <name evidence="9" type="ORF">PAEG_LOCUS8877</name>
</gene>
<evidence type="ECO:0000256" key="3">
    <source>
        <dbReference type="ARBA" id="ARBA00022676"/>
    </source>
</evidence>
<dbReference type="EMBL" id="CAKXAJ010024721">
    <property type="protein sequence ID" value="CAH2229398.1"/>
    <property type="molecule type" value="Genomic_DNA"/>
</dbReference>
<evidence type="ECO:0000313" key="10">
    <source>
        <dbReference type="Proteomes" id="UP000838756"/>
    </source>
</evidence>
<dbReference type="GO" id="GO:0005737">
    <property type="term" value="C:cytoplasm"/>
    <property type="evidence" value="ECO:0007669"/>
    <property type="project" value="TreeGrafter"/>
</dbReference>
<evidence type="ECO:0000256" key="1">
    <source>
        <dbReference type="ARBA" id="ARBA00004167"/>
    </source>
</evidence>
<evidence type="ECO:0000256" key="8">
    <source>
        <dbReference type="RuleBase" id="RU366017"/>
    </source>
</evidence>
<reference evidence="9" key="1">
    <citation type="submission" date="2022-03" db="EMBL/GenBank/DDBJ databases">
        <authorList>
            <person name="Lindestad O."/>
        </authorList>
    </citation>
    <scope>NUCLEOTIDE SEQUENCE</scope>
</reference>
<dbReference type="Pfam" id="PF01697">
    <property type="entry name" value="Glyco_transf_92"/>
    <property type="match status" value="1"/>
</dbReference>
<dbReference type="Proteomes" id="UP000838756">
    <property type="component" value="Unassembled WGS sequence"/>
</dbReference>
<keyword evidence="3 8" id="KW-0328">Glycosyltransferase</keyword>
<dbReference type="InterPro" id="IPR008166">
    <property type="entry name" value="Glyco_transf_92"/>
</dbReference>
<protein>
    <recommendedName>
        <fullName evidence="8">Glycosyltransferase family 92 protein</fullName>
        <ecNumber evidence="8">2.4.1.-</ecNumber>
    </recommendedName>
</protein>
<comment type="caution">
    <text evidence="9">The sequence shown here is derived from an EMBL/GenBank/DDBJ whole genome shotgun (WGS) entry which is preliminary data.</text>
</comment>
<dbReference type="OrthoDB" id="7917939at2759"/>
<dbReference type="EC" id="2.4.1.-" evidence="8"/>
<dbReference type="PANTHER" id="PTHR21461:SF69">
    <property type="entry name" value="GLYCOSYLTRANSFERASE FAMILY 92 PROTEIN"/>
    <property type="match status" value="1"/>
</dbReference>
<comment type="similarity">
    <text evidence="2 8">Belongs to the glycosyltransferase 92 family.</text>
</comment>
<dbReference type="GO" id="GO:0016020">
    <property type="term" value="C:membrane"/>
    <property type="evidence" value="ECO:0007669"/>
    <property type="project" value="UniProtKB-SubCell"/>
</dbReference>
<sequence>MSRGTRKIVRVSKFLLAGVTVFCVSWIASVNEWHSGLRWSERRVQENLSTMRTIVGYSEAKQAELDRPSPVSCSTLPAFPKIPFINRTWSPNTQNVSWQHVRGTSVSLYAAYYDERTPQRYIRILANFRGRNISSEDSLFCQTRSIDPNKYLVEVVAAKPQEIWWHEWDNTQSEVVTPLLLSCPLTEAISDTSVISIVTQPCEDPSNGIILTPPKTKQKYERNFTICVKDMTFKKDISKNLVEWIETNKLLGVDMIDMYIDSLSEESEEVLLHYRSQGIVRLFHVPIKYSSERSLWQRRRDHILTYNDCLYRNLRESKFIVPLDVDEILVPKIAYTWGELLKRLTNQGWNSNRYSAILVQNVFFFDFLQEVHKYKSRKHTNTSKMYMKRDDVRINDDTNLVLEEIDLIHDKAGYKYGVDSEISKDTIQNKHKSDCGKEMPIPKIASHTVSSAVISPIGHYSKSFMLTKRVLTAFNHYPLASLGAAGIAGWSAPFNEVQLNHYKEAVAVVLKFLYDVAYPKPIRSWVRVGFNIDATPAGVMQLYSSVRVRNIFENSPDRPFSSSFEKTPYKSACHGTLF</sequence>
<dbReference type="AlphaFoldDB" id="A0A8S4R203"/>
<dbReference type="PANTHER" id="PTHR21461">
    <property type="entry name" value="GLYCOSYLTRANSFERASE FAMILY 92 PROTEIN"/>
    <property type="match status" value="1"/>
</dbReference>
<organism evidence="9 10">
    <name type="scientific">Pararge aegeria aegeria</name>
    <dbReference type="NCBI Taxonomy" id="348720"/>
    <lineage>
        <taxon>Eukaryota</taxon>
        <taxon>Metazoa</taxon>
        <taxon>Ecdysozoa</taxon>
        <taxon>Arthropoda</taxon>
        <taxon>Hexapoda</taxon>
        <taxon>Insecta</taxon>
        <taxon>Pterygota</taxon>
        <taxon>Neoptera</taxon>
        <taxon>Endopterygota</taxon>
        <taxon>Lepidoptera</taxon>
        <taxon>Glossata</taxon>
        <taxon>Ditrysia</taxon>
        <taxon>Papilionoidea</taxon>
        <taxon>Nymphalidae</taxon>
        <taxon>Satyrinae</taxon>
        <taxon>Satyrini</taxon>
        <taxon>Parargina</taxon>
        <taxon>Pararge</taxon>
    </lineage>
</organism>
<evidence type="ECO:0000256" key="7">
    <source>
        <dbReference type="ARBA" id="ARBA00023136"/>
    </source>
</evidence>
<evidence type="ECO:0000256" key="2">
    <source>
        <dbReference type="ARBA" id="ARBA00007647"/>
    </source>
</evidence>
<evidence type="ECO:0000313" key="9">
    <source>
        <dbReference type="EMBL" id="CAH2229398.1"/>
    </source>
</evidence>
<keyword evidence="6" id="KW-1133">Transmembrane helix</keyword>
<accession>A0A8S4R203</accession>
<keyword evidence="10" id="KW-1185">Reference proteome</keyword>
<keyword evidence="5" id="KW-0812">Transmembrane</keyword>
<proteinExistence type="inferred from homology"/>
<keyword evidence="7" id="KW-0472">Membrane</keyword>
<dbReference type="GO" id="GO:0016757">
    <property type="term" value="F:glycosyltransferase activity"/>
    <property type="evidence" value="ECO:0007669"/>
    <property type="project" value="UniProtKB-UniRule"/>
</dbReference>
<keyword evidence="4 8" id="KW-0808">Transferase</keyword>
<comment type="subcellular location">
    <subcellularLocation>
        <location evidence="1">Membrane</location>
        <topology evidence="1">Single-pass membrane protein</topology>
    </subcellularLocation>
</comment>
<evidence type="ECO:0000256" key="6">
    <source>
        <dbReference type="ARBA" id="ARBA00022989"/>
    </source>
</evidence>
<evidence type="ECO:0000256" key="4">
    <source>
        <dbReference type="ARBA" id="ARBA00022679"/>
    </source>
</evidence>